<feature type="compositionally biased region" description="Basic and acidic residues" evidence="3">
    <location>
        <begin position="112"/>
        <end position="127"/>
    </location>
</feature>
<evidence type="ECO:0000256" key="1">
    <source>
        <dbReference type="ARBA" id="ARBA00009550"/>
    </source>
</evidence>
<keyword evidence="2" id="KW-0175">Coiled coil</keyword>
<feature type="region of interest" description="Disordered" evidence="3">
    <location>
        <begin position="1"/>
        <end position="91"/>
    </location>
</feature>
<feature type="region of interest" description="Disordered" evidence="3">
    <location>
        <begin position="112"/>
        <end position="152"/>
    </location>
</feature>
<comment type="caution">
    <text evidence="4">The sequence shown here is derived from an EMBL/GenBank/DDBJ whole genome shotgun (WGS) entry which is preliminary data.</text>
</comment>
<dbReference type="EMBL" id="MU129000">
    <property type="protein sequence ID" value="KAF9511465.1"/>
    <property type="molecule type" value="Genomic_DNA"/>
</dbReference>
<dbReference type="GO" id="GO:0019905">
    <property type="term" value="F:syntaxin binding"/>
    <property type="evidence" value="ECO:0007669"/>
    <property type="project" value="InterPro"/>
</dbReference>
<sequence length="491" mass="55283">MNSGGGSSSPAKPGIQTPKTPPSNGNTVPQPPAQNGRTSGKKKTVDPTPDPVTMYESVRSRIAALEEEEGLEEEEDRKMAEQAHSAVRGMSDSAIHSKYVDLYQEMKRSEREYAKERQKLTKDKDAAKSQLTKANHSRTKLENLARELQKDNKRLREDSRRLLSSVEDAQEVIESMKSEIERRVDDVKSRRDTLRDQLKNPLFPSSTPSPKHSAYVDSSEKPSSASKSEVILKVVCKYRAELFFKVSRKTKLGRLFNAWTARMNSGSPGQQPADTDQDVSSNAGKVPNHMEFLFSYHGRCLDGNLTAEEVGIEDDDVIVAVEIMDLTQDADEAIVPPQHAERLKKNWNDDPQEARKAMEDIFDVVVRTRLEGLLTQYELRERHFEAIIRSKELEVLLAKARAEEQKHLADVERGVSNATEAQNMKLQQNMENMQTSQARLLDKLIACCKEVRPSGERSQRLFSFLREELQKRGTKIADETPPPEGQPASGV</sequence>
<proteinExistence type="inferred from homology"/>
<evidence type="ECO:0000256" key="3">
    <source>
        <dbReference type="SAM" id="MobiDB-lite"/>
    </source>
</evidence>
<reference evidence="4" key="1">
    <citation type="journal article" date="2020" name="Nat. Commun.">
        <title>Large-scale genome sequencing of mycorrhizal fungi provides insights into the early evolution of symbiotic traits.</title>
        <authorList>
            <person name="Miyauchi S."/>
            <person name="Kiss E."/>
            <person name="Kuo A."/>
            <person name="Drula E."/>
            <person name="Kohler A."/>
            <person name="Sanchez-Garcia M."/>
            <person name="Morin E."/>
            <person name="Andreopoulos B."/>
            <person name="Barry K.W."/>
            <person name="Bonito G."/>
            <person name="Buee M."/>
            <person name="Carver A."/>
            <person name="Chen C."/>
            <person name="Cichocki N."/>
            <person name="Clum A."/>
            <person name="Culley D."/>
            <person name="Crous P.W."/>
            <person name="Fauchery L."/>
            <person name="Girlanda M."/>
            <person name="Hayes R.D."/>
            <person name="Keri Z."/>
            <person name="LaButti K."/>
            <person name="Lipzen A."/>
            <person name="Lombard V."/>
            <person name="Magnuson J."/>
            <person name="Maillard F."/>
            <person name="Murat C."/>
            <person name="Nolan M."/>
            <person name="Ohm R.A."/>
            <person name="Pangilinan J."/>
            <person name="Pereira M.F."/>
            <person name="Perotto S."/>
            <person name="Peter M."/>
            <person name="Pfister S."/>
            <person name="Riley R."/>
            <person name="Sitrit Y."/>
            <person name="Stielow J.B."/>
            <person name="Szollosi G."/>
            <person name="Zifcakova L."/>
            <person name="Stursova M."/>
            <person name="Spatafora J.W."/>
            <person name="Tedersoo L."/>
            <person name="Vaario L.M."/>
            <person name="Yamada A."/>
            <person name="Yan M."/>
            <person name="Wang P."/>
            <person name="Xu J."/>
            <person name="Bruns T."/>
            <person name="Baldrian P."/>
            <person name="Vilgalys R."/>
            <person name="Dunand C."/>
            <person name="Henrissat B."/>
            <person name="Grigoriev I.V."/>
            <person name="Hibbett D."/>
            <person name="Nagy L.G."/>
            <person name="Martin F.M."/>
        </authorList>
    </citation>
    <scope>NUCLEOTIDE SEQUENCE</scope>
    <source>
        <strain evidence="4">UP504</strain>
    </source>
</reference>
<keyword evidence="5" id="KW-1185">Reference proteome</keyword>
<accession>A0A9P6DV97</accession>
<dbReference type="Proteomes" id="UP000886523">
    <property type="component" value="Unassembled WGS sequence"/>
</dbReference>
<evidence type="ECO:0000313" key="4">
    <source>
        <dbReference type="EMBL" id="KAF9511465.1"/>
    </source>
</evidence>
<evidence type="ECO:0000256" key="2">
    <source>
        <dbReference type="SAM" id="Coils"/>
    </source>
</evidence>
<dbReference type="Gene3D" id="3.10.20.90">
    <property type="entry name" value="Phosphatidylinositol 3-kinase Catalytic Subunit, Chain A, domain 1"/>
    <property type="match status" value="1"/>
</dbReference>
<dbReference type="InterPro" id="IPR029071">
    <property type="entry name" value="Ubiquitin-like_domsf"/>
</dbReference>
<protein>
    <recommendedName>
        <fullName evidence="6">Ubiquitin-like domain-containing protein</fullName>
    </recommendedName>
</protein>
<name>A0A9P6DV97_9AGAM</name>
<dbReference type="OrthoDB" id="442921at2759"/>
<gene>
    <name evidence="4" type="ORF">BS47DRAFT_1330944</name>
</gene>
<dbReference type="SUPFAM" id="SSF54236">
    <property type="entry name" value="Ubiquitin-like"/>
    <property type="match status" value="1"/>
</dbReference>
<feature type="compositionally biased region" description="Acidic residues" evidence="3">
    <location>
        <begin position="65"/>
        <end position="75"/>
    </location>
</feature>
<dbReference type="AlphaFoldDB" id="A0A9P6DV97"/>
<feature type="region of interest" description="Disordered" evidence="3">
    <location>
        <begin position="184"/>
        <end position="222"/>
    </location>
</feature>
<dbReference type="PANTHER" id="PTHR16127">
    <property type="entry name" value="TAXILIN"/>
    <property type="match status" value="1"/>
</dbReference>
<feature type="coiled-coil region" evidence="2">
    <location>
        <begin position="416"/>
        <end position="443"/>
    </location>
</feature>
<dbReference type="CDD" id="cd01763">
    <property type="entry name" value="Ubl_SUMO_like"/>
    <property type="match status" value="1"/>
</dbReference>
<evidence type="ECO:0000313" key="5">
    <source>
        <dbReference type="Proteomes" id="UP000886523"/>
    </source>
</evidence>
<feature type="region of interest" description="Disordered" evidence="3">
    <location>
        <begin position="472"/>
        <end position="491"/>
    </location>
</feature>
<organism evidence="4 5">
    <name type="scientific">Hydnum rufescens UP504</name>
    <dbReference type="NCBI Taxonomy" id="1448309"/>
    <lineage>
        <taxon>Eukaryota</taxon>
        <taxon>Fungi</taxon>
        <taxon>Dikarya</taxon>
        <taxon>Basidiomycota</taxon>
        <taxon>Agaricomycotina</taxon>
        <taxon>Agaricomycetes</taxon>
        <taxon>Cantharellales</taxon>
        <taxon>Hydnaceae</taxon>
        <taxon>Hydnum</taxon>
    </lineage>
</organism>
<feature type="compositionally biased region" description="Basic and acidic residues" evidence="3">
    <location>
        <begin position="139"/>
        <end position="152"/>
    </location>
</feature>
<feature type="compositionally biased region" description="Basic and acidic residues" evidence="3">
    <location>
        <begin position="184"/>
        <end position="198"/>
    </location>
</feature>
<comment type="similarity">
    <text evidence="1">Belongs to the taxilin family.</text>
</comment>
<dbReference type="Pfam" id="PF09728">
    <property type="entry name" value="Taxilin"/>
    <property type="match status" value="2"/>
</dbReference>
<dbReference type="PANTHER" id="PTHR16127:SF13">
    <property type="entry name" value="GH01188P"/>
    <property type="match status" value="1"/>
</dbReference>
<evidence type="ECO:0008006" key="6">
    <source>
        <dbReference type="Google" id="ProtNLM"/>
    </source>
</evidence>
<feature type="compositionally biased region" description="Polar residues" evidence="3">
    <location>
        <begin position="22"/>
        <end position="38"/>
    </location>
</feature>
<dbReference type="InterPro" id="IPR026183">
    <property type="entry name" value="Taxilin_fam"/>
</dbReference>